<evidence type="ECO:0000256" key="1">
    <source>
        <dbReference type="SAM" id="MobiDB-lite"/>
    </source>
</evidence>
<dbReference type="PANTHER" id="PTHR21450">
    <property type="entry name" value="PROTEIN ALTERED PHOSPHATE STARVATION RESPONSE 1"/>
    <property type="match status" value="1"/>
</dbReference>
<feature type="compositionally biased region" description="Pro residues" evidence="1">
    <location>
        <begin position="121"/>
        <end position="130"/>
    </location>
</feature>
<comment type="caution">
    <text evidence="4">The sequence shown here is derived from an EMBL/GenBank/DDBJ whole genome shotgun (WGS) entry which is preliminary data.</text>
</comment>
<dbReference type="Pfam" id="PF04783">
    <property type="entry name" value="DUF630"/>
    <property type="match status" value="1"/>
</dbReference>
<evidence type="ECO:0000259" key="2">
    <source>
        <dbReference type="Pfam" id="PF04782"/>
    </source>
</evidence>
<evidence type="ECO:0000313" key="5">
    <source>
        <dbReference type="Proteomes" id="UP000238479"/>
    </source>
</evidence>
<dbReference type="AlphaFoldDB" id="A0A2P6RLR7"/>
<accession>A0A2P6RLR7</accession>
<feature type="region of interest" description="Disordered" evidence="1">
    <location>
        <begin position="61"/>
        <end position="137"/>
    </location>
</feature>
<protein>
    <recommendedName>
        <fullName evidence="6">DUF632 domain-containing protein</fullName>
    </recommendedName>
</protein>
<feature type="compositionally biased region" description="Pro residues" evidence="1">
    <location>
        <begin position="86"/>
        <end position="106"/>
    </location>
</feature>
<dbReference type="STRING" id="74649.A0A2P6RLR7"/>
<feature type="domain" description="DUF632" evidence="2">
    <location>
        <begin position="202"/>
        <end position="515"/>
    </location>
</feature>
<feature type="compositionally biased region" description="Basic and acidic residues" evidence="1">
    <location>
        <begin position="543"/>
        <end position="552"/>
    </location>
</feature>
<dbReference type="InterPro" id="IPR006868">
    <property type="entry name" value="DUF630"/>
</dbReference>
<dbReference type="EMBL" id="PDCK01000040">
    <property type="protein sequence ID" value="PRQ47382.1"/>
    <property type="molecule type" value="Genomic_DNA"/>
</dbReference>
<dbReference type="InterPro" id="IPR006867">
    <property type="entry name" value="DUF632"/>
</dbReference>
<feature type="compositionally biased region" description="Low complexity" evidence="1">
    <location>
        <begin position="107"/>
        <end position="120"/>
    </location>
</feature>
<feature type="compositionally biased region" description="Basic residues" evidence="1">
    <location>
        <begin position="63"/>
        <end position="85"/>
    </location>
</feature>
<proteinExistence type="predicted"/>
<dbReference type="OMA" id="QWHLAFC"/>
<dbReference type="Pfam" id="PF04782">
    <property type="entry name" value="DUF632"/>
    <property type="match status" value="1"/>
</dbReference>
<organism evidence="4 5">
    <name type="scientific">Rosa chinensis</name>
    <name type="common">China rose</name>
    <dbReference type="NCBI Taxonomy" id="74649"/>
    <lineage>
        <taxon>Eukaryota</taxon>
        <taxon>Viridiplantae</taxon>
        <taxon>Streptophyta</taxon>
        <taxon>Embryophyta</taxon>
        <taxon>Tracheophyta</taxon>
        <taxon>Spermatophyta</taxon>
        <taxon>Magnoliopsida</taxon>
        <taxon>eudicotyledons</taxon>
        <taxon>Gunneridae</taxon>
        <taxon>Pentapetalae</taxon>
        <taxon>rosids</taxon>
        <taxon>fabids</taxon>
        <taxon>Rosales</taxon>
        <taxon>Rosaceae</taxon>
        <taxon>Rosoideae</taxon>
        <taxon>Rosoideae incertae sedis</taxon>
        <taxon>Rosa</taxon>
    </lineage>
</organism>
<feature type="compositionally biased region" description="Basic and acidic residues" evidence="1">
    <location>
        <begin position="569"/>
        <end position="584"/>
    </location>
</feature>
<dbReference type="Gramene" id="PRQ47382">
    <property type="protein sequence ID" value="PRQ47382"/>
    <property type="gene ID" value="RchiOBHm_Chr2g0099091"/>
</dbReference>
<dbReference type="PANTHER" id="PTHR21450:SF23">
    <property type="entry name" value="PROTEIN ALTERED PHOSPHATE STARVATION RESPONSE 1"/>
    <property type="match status" value="1"/>
</dbReference>
<keyword evidence="5" id="KW-1185">Reference proteome</keyword>
<evidence type="ECO:0008006" key="6">
    <source>
        <dbReference type="Google" id="ProtNLM"/>
    </source>
</evidence>
<feature type="region of interest" description="Disordered" evidence="1">
    <location>
        <begin position="543"/>
        <end position="584"/>
    </location>
</feature>
<reference evidence="4 5" key="1">
    <citation type="journal article" date="2018" name="Nat. Genet.">
        <title>The Rosa genome provides new insights in the design of modern roses.</title>
        <authorList>
            <person name="Bendahmane M."/>
        </authorList>
    </citation>
    <scope>NUCLEOTIDE SEQUENCE [LARGE SCALE GENOMIC DNA]</scope>
    <source>
        <strain evidence="5">cv. Old Blush</strain>
    </source>
</reference>
<evidence type="ECO:0000259" key="3">
    <source>
        <dbReference type="Pfam" id="PF04783"/>
    </source>
</evidence>
<dbReference type="Proteomes" id="UP000238479">
    <property type="component" value="Chromosome 2"/>
</dbReference>
<dbReference type="OrthoDB" id="1919226at2759"/>
<name>A0A2P6RLR7_ROSCH</name>
<feature type="domain" description="DUF630" evidence="3">
    <location>
        <begin position="1"/>
        <end position="59"/>
    </location>
</feature>
<evidence type="ECO:0000313" key="4">
    <source>
        <dbReference type="EMBL" id="PRQ47382.1"/>
    </source>
</evidence>
<sequence length="648" mass="73191">MGCCYSKIERQEMVSRCKSRKRYMKQLVKARQAWSASHSMYLRSLRSTGAALLQFSNAETTLHHQHHPTHPTQHQSHHLNNHTHHSPPPPQTPQTPLQPPPPPPRSPSSETTWTSTASTAMPPPPPPPPSSTWDFWDPFVPASSRSVTEEEWEATTTASEAVVTTVTGAASTVAPPSVVSGFSKDSEASSMAMVVSRNAKDLVEIIKELDEYFLKAADAGGHLSFLLEVPTPGFSSQIKGGKVYNHGCNLSTPSTWTWGSSPKLNGFGKMGCDEMVLSHLGSEIGTDGVVHSSHCSTVERLYAWEKKLFQEVKEAETIKTEHEKRVSTLKKLEMKRAADYVKTEKTKKEVERLESQMMVSSQAIETTSAEIIKIRDTELYPQLLELVKGLMCMWRTMYECHQVQKHIVQQLKYLNTIPSTEPTSEIHRQSTLQLEVHVQQWHQSFCNLVRAQCDYIQSLTGWLRLSLFQFRRNPLPRTSQESRIYTFCEEWHHAVDRIPDKVASEGIKSFLTVVHAIVVQQAEENKQKKKSESAFKELERKSSQLRSLESKHGPFSMLDSSSTTAKNPVADKRAKVENSRVKAEEEKSKHEKFVSVTRSMTINNLQMGFPHVFESMVGFSSVCMQAFESLYNQAKSIDQELDVKRLLN</sequence>
<gene>
    <name evidence="4" type="ORF">RchiOBHm_Chr2g0099091</name>
</gene>